<sequence length="184" mass="19459">MLAFAAPSDVLVAVLLAALLAAVLVLLVYPFFGGAKPAAGSEDWELERQQLAGDLAQWTADLRVLATSLRLGHWGDVRYALQWRTLDPPASLLDALDWESIGGQRGEALNLFRVIGLADELAQIAVMVERTPMLQGSAAATRATVTYSASDYANALLVLADAAARARAGLDSDTRVGSLAQQVG</sequence>
<protein>
    <submittedName>
        <fullName evidence="1">Uncharacterized protein</fullName>
    </submittedName>
</protein>
<organism evidence="1 2">
    <name type="scientific">Pseudoxanthomonas winnipegensis</name>
    <dbReference type="NCBI Taxonomy" id="2480810"/>
    <lineage>
        <taxon>Bacteria</taxon>
        <taxon>Pseudomonadati</taxon>
        <taxon>Pseudomonadota</taxon>
        <taxon>Gammaproteobacteria</taxon>
        <taxon>Lysobacterales</taxon>
        <taxon>Lysobacteraceae</taxon>
        <taxon>Pseudoxanthomonas</taxon>
    </lineage>
</organism>
<proteinExistence type="predicted"/>
<evidence type="ECO:0000313" key="1">
    <source>
        <dbReference type="EMBL" id="TAA21281.1"/>
    </source>
</evidence>
<dbReference type="RefSeq" id="WP_130552722.1">
    <property type="nucleotide sequence ID" value="NZ_SHMC01000009.1"/>
</dbReference>
<dbReference type="AlphaFoldDB" id="A0A4Q8L501"/>
<dbReference type="OrthoDB" id="5988665at2"/>
<gene>
    <name evidence="1" type="ORF">EA660_17340</name>
</gene>
<accession>A0A4Q8L501</accession>
<reference evidence="1 2" key="1">
    <citation type="submission" date="2019-02" db="EMBL/GenBank/DDBJ databases">
        <title>WGS of Pseudoxanthomonas species novum from clinical isolates.</title>
        <authorList>
            <person name="Bernier A.-M."/>
            <person name="Bernard K."/>
            <person name="Vachon A."/>
        </authorList>
    </citation>
    <scope>NUCLEOTIDE SEQUENCE [LARGE SCALE GENOMIC DNA]</scope>
    <source>
        <strain evidence="1 2">NML171200</strain>
    </source>
</reference>
<dbReference type="Proteomes" id="UP000292627">
    <property type="component" value="Unassembled WGS sequence"/>
</dbReference>
<dbReference type="EMBL" id="SHMC01000009">
    <property type="protein sequence ID" value="TAA21281.1"/>
    <property type="molecule type" value="Genomic_DNA"/>
</dbReference>
<name>A0A4Q8L501_9GAMM</name>
<comment type="caution">
    <text evidence="1">The sequence shown here is derived from an EMBL/GenBank/DDBJ whole genome shotgun (WGS) entry which is preliminary data.</text>
</comment>
<evidence type="ECO:0000313" key="2">
    <source>
        <dbReference type="Proteomes" id="UP000292627"/>
    </source>
</evidence>